<comment type="caution">
    <text evidence="2">The sequence shown here is derived from an EMBL/GenBank/DDBJ whole genome shotgun (WGS) entry which is preliminary data.</text>
</comment>
<dbReference type="OrthoDB" id="2274050at2759"/>
<evidence type="ECO:0000256" key="1">
    <source>
        <dbReference type="SAM" id="MobiDB-lite"/>
    </source>
</evidence>
<dbReference type="EMBL" id="LUGH01000516">
    <property type="protein sequence ID" value="OBZ84390.1"/>
    <property type="molecule type" value="Genomic_DNA"/>
</dbReference>
<proteinExistence type="predicted"/>
<dbReference type="InParanoid" id="A0A1C7N5L0"/>
<gene>
    <name evidence="2" type="ORF">A0J61_07561</name>
</gene>
<evidence type="ECO:0000313" key="3">
    <source>
        <dbReference type="Proteomes" id="UP000093000"/>
    </source>
</evidence>
<organism evidence="2 3">
    <name type="scientific">Choanephora cucurbitarum</name>
    <dbReference type="NCBI Taxonomy" id="101091"/>
    <lineage>
        <taxon>Eukaryota</taxon>
        <taxon>Fungi</taxon>
        <taxon>Fungi incertae sedis</taxon>
        <taxon>Mucoromycota</taxon>
        <taxon>Mucoromycotina</taxon>
        <taxon>Mucoromycetes</taxon>
        <taxon>Mucorales</taxon>
        <taxon>Mucorineae</taxon>
        <taxon>Choanephoraceae</taxon>
        <taxon>Choanephoroideae</taxon>
        <taxon>Choanephora</taxon>
    </lineage>
</organism>
<keyword evidence="3" id="KW-1185">Reference proteome</keyword>
<name>A0A1C7N5L0_9FUNG</name>
<sequence length="122" mass="14321">MIHTPNFSRRVSFDLSHNVVYVLPTLEECRDAAKQKSREEWQRRSINEDLLNEDIIAEIQEDCYSSSRDSDEEECEVPILPTKSCLKKPPTLIMQADKKKKSTKKHQQKKRKRFSTTSNSHE</sequence>
<feature type="region of interest" description="Disordered" evidence="1">
    <location>
        <begin position="88"/>
        <end position="122"/>
    </location>
</feature>
<protein>
    <submittedName>
        <fullName evidence="2">Uncharacterized protein</fullName>
    </submittedName>
</protein>
<dbReference type="Proteomes" id="UP000093000">
    <property type="component" value="Unassembled WGS sequence"/>
</dbReference>
<reference evidence="2 3" key="1">
    <citation type="submission" date="2016-03" db="EMBL/GenBank/DDBJ databases">
        <title>Choanephora cucurbitarum.</title>
        <authorList>
            <person name="Min B."/>
            <person name="Park H."/>
            <person name="Park J.-H."/>
            <person name="Shin H.-D."/>
            <person name="Choi I.-G."/>
        </authorList>
    </citation>
    <scope>NUCLEOTIDE SEQUENCE [LARGE SCALE GENOMIC DNA]</scope>
    <source>
        <strain evidence="2 3">KUS-F28377</strain>
    </source>
</reference>
<accession>A0A1C7N5L0</accession>
<dbReference type="AlphaFoldDB" id="A0A1C7N5L0"/>
<evidence type="ECO:0000313" key="2">
    <source>
        <dbReference type="EMBL" id="OBZ84390.1"/>
    </source>
</evidence>
<feature type="compositionally biased region" description="Basic residues" evidence="1">
    <location>
        <begin position="98"/>
        <end position="114"/>
    </location>
</feature>